<gene>
    <name evidence="2" type="ORF">SAMN05661093_07710</name>
</gene>
<dbReference type="PANTHER" id="PTHR43798">
    <property type="entry name" value="MONOACYLGLYCEROL LIPASE"/>
    <property type="match status" value="1"/>
</dbReference>
<dbReference type="InterPro" id="IPR050266">
    <property type="entry name" value="AB_hydrolase_sf"/>
</dbReference>
<evidence type="ECO:0000259" key="1">
    <source>
        <dbReference type="Pfam" id="PF00561"/>
    </source>
</evidence>
<evidence type="ECO:0000313" key="2">
    <source>
        <dbReference type="EMBL" id="SMD22929.1"/>
    </source>
</evidence>
<feature type="domain" description="AB hydrolase-1" evidence="1">
    <location>
        <begin position="34"/>
        <end position="115"/>
    </location>
</feature>
<dbReference type="GO" id="GO:0016787">
    <property type="term" value="F:hydrolase activity"/>
    <property type="evidence" value="ECO:0007669"/>
    <property type="project" value="UniProtKB-KW"/>
</dbReference>
<dbReference type="SUPFAM" id="SSF53474">
    <property type="entry name" value="alpha/beta-Hydrolases"/>
    <property type="match status" value="1"/>
</dbReference>
<dbReference type="PANTHER" id="PTHR43798:SF33">
    <property type="entry name" value="HYDROLASE, PUTATIVE (AFU_ORTHOLOGUE AFUA_2G14860)-RELATED"/>
    <property type="match status" value="1"/>
</dbReference>
<keyword evidence="3" id="KW-1185">Reference proteome</keyword>
<sequence length="170" mass="18631">MLRLMSVPLPEKFRTERIDVDGIMINCAVAGEGPPLLMLHGYPQTHLMWHHIAPPLAERFTVVLADLRGYGDSAKPEPTASSDNYAKRAMAADQVGLMARLGFDRFALVGHDRGAASRTASPWTSRPSSHGWLFSTLCRHDTCCETSTVIRPAATFTGFSCRSAAVCRRS</sequence>
<organism evidence="2 3">
    <name type="scientific">Kibdelosporangium aridum</name>
    <dbReference type="NCBI Taxonomy" id="2030"/>
    <lineage>
        <taxon>Bacteria</taxon>
        <taxon>Bacillati</taxon>
        <taxon>Actinomycetota</taxon>
        <taxon>Actinomycetes</taxon>
        <taxon>Pseudonocardiales</taxon>
        <taxon>Pseudonocardiaceae</taxon>
        <taxon>Kibdelosporangium</taxon>
    </lineage>
</organism>
<proteinExistence type="predicted"/>
<dbReference type="Gene3D" id="3.40.50.1820">
    <property type="entry name" value="alpha/beta hydrolase"/>
    <property type="match status" value="1"/>
</dbReference>
<protein>
    <submittedName>
        <fullName evidence="2">Alpha/beta hydrolase fold</fullName>
    </submittedName>
</protein>
<reference evidence="2 3" key="1">
    <citation type="submission" date="2017-04" db="EMBL/GenBank/DDBJ databases">
        <authorList>
            <person name="Afonso C.L."/>
            <person name="Miller P.J."/>
            <person name="Scott M.A."/>
            <person name="Spackman E."/>
            <person name="Goraichik I."/>
            <person name="Dimitrov K.M."/>
            <person name="Suarez D.L."/>
            <person name="Swayne D.E."/>
        </authorList>
    </citation>
    <scope>NUCLEOTIDE SEQUENCE [LARGE SCALE GENOMIC DNA]</scope>
    <source>
        <strain evidence="2 3">DSM 43828</strain>
    </source>
</reference>
<dbReference type="InterPro" id="IPR029058">
    <property type="entry name" value="AB_hydrolase_fold"/>
</dbReference>
<accession>A0A1W2FLU3</accession>
<keyword evidence="2" id="KW-0378">Hydrolase</keyword>
<dbReference type="InterPro" id="IPR000073">
    <property type="entry name" value="AB_hydrolase_1"/>
</dbReference>
<dbReference type="EMBL" id="FWXV01000008">
    <property type="protein sequence ID" value="SMD22929.1"/>
    <property type="molecule type" value="Genomic_DNA"/>
</dbReference>
<evidence type="ECO:0000313" key="3">
    <source>
        <dbReference type="Proteomes" id="UP000192674"/>
    </source>
</evidence>
<dbReference type="AlphaFoldDB" id="A0A1W2FLU3"/>
<dbReference type="Proteomes" id="UP000192674">
    <property type="component" value="Unassembled WGS sequence"/>
</dbReference>
<dbReference type="GO" id="GO:0016020">
    <property type="term" value="C:membrane"/>
    <property type="evidence" value="ECO:0007669"/>
    <property type="project" value="TreeGrafter"/>
</dbReference>
<name>A0A1W2FLU3_KIBAR</name>
<dbReference type="Pfam" id="PF00561">
    <property type="entry name" value="Abhydrolase_1"/>
    <property type="match status" value="1"/>
</dbReference>